<comment type="caution">
    <text evidence="1">The sequence shown here is derived from an EMBL/GenBank/DDBJ whole genome shotgun (WGS) entry which is preliminary data.</text>
</comment>
<dbReference type="Proteomes" id="UP000257109">
    <property type="component" value="Unassembled WGS sequence"/>
</dbReference>
<gene>
    <name evidence="1" type="ORF">CR513_60430</name>
</gene>
<name>A0A371E5P7_MUCPR</name>
<accession>A0A371E5P7</accession>
<organism evidence="1 2">
    <name type="scientific">Mucuna pruriens</name>
    <name type="common">Velvet bean</name>
    <name type="synonym">Dolichos pruriens</name>
    <dbReference type="NCBI Taxonomy" id="157652"/>
    <lineage>
        <taxon>Eukaryota</taxon>
        <taxon>Viridiplantae</taxon>
        <taxon>Streptophyta</taxon>
        <taxon>Embryophyta</taxon>
        <taxon>Tracheophyta</taxon>
        <taxon>Spermatophyta</taxon>
        <taxon>Magnoliopsida</taxon>
        <taxon>eudicotyledons</taxon>
        <taxon>Gunneridae</taxon>
        <taxon>Pentapetalae</taxon>
        <taxon>rosids</taxon>
        <taxon>fabids</taxon>
        <taxon>Fabales</taxon>
        <taxon>Fabaceae</taxon>
        <taxon>Papilionoideae</taxon>
        <taxon>50 kb inversion clade</taxon>
        <taxon>NPAAA clade</taxon>
        <taxon>indigoferoid/millettioid clade</taxon>
        <taxon>Phaseoleae</taxon>
        <taxon>Mucuna</taxon>
    </lineage>
</organism>
<evidence type="ECO:0000313" key="2">
    <source>
        <dbReference type="Proteomes" id="UP000257109"/>
    </source>
</evidence>
<sequence length="112" mass="12771">MNFLIDPFIFNAPFDNTTIIILIKSLKDELKGLILSTNIFTEDVIVRSLFTYDTSPVFDGLIVMPVITMMQLGFMHSIINVLNMMELLCEEVEPLCSSCMYPKFNADFTTCK</sequence>
<protein>
    <submittedName>
        <fullName evidence="1">Uncharacterized protein</fullName>
    </submittedName>
</protein>
<dbReference type="AlphaFoldDB" id="A0A371E5P7"/>
<dbReference type="EMBL" id="QJKJ01016188">
    <property type="protein sequence ID" value="RDX61350.1"/>
    <property type="molecule type" value="Genomic_DNA"/>
</dbReference>
<evidence type="ECO:0000313" key="1">
    <source>
        <dbReference type="EMBL" id="RDX61350.1"/>
    </source>
</evidence>
<keyword evidence="2" id="KW-1185">Reference proteome</keyword>
<proteinExistence type="predicted"/>
<reference evidence="1" key="1">
    <citation type="submission" date="2018-05" db="EMBL/GenBank/DDBJ databases">
        <title>Draft genome of Mucuna pruriens seed.</title>
        <authorList>
            <person name="Nnadi N.E."/>
            <person name="Vos R."/>
            <person name="Hasami M.H."/>
            <person name="Devisetty U.K."/>
            <person name="Aguiy J.C."/>
        </authorList>
    </citation>
    <scope>NUCLEOTIDE SEQUENCE [LARGE SCALE GENOMIC DNA]</scope>
    <source>
        <strain evidence="1">JCA_2017</strain>
    </source>
</reference>
<feature type="non-terminal residue" evidence="1">
    <location>
        <position position="1"/>
    </location>
</feature>